<dbReference type="AlphaFoldDB" id="A0A075C014"/>
<evidence type="ECO:0000256" key="1">
    <source>
        <dbReference type="ARBA" id="ARBA00001561"/>
    </source>
</evidence>
<dbReference type="SMART" id="SM00287">
    <property type="entry name" value="SH3b"/>
    <property type="match status" value="1"/>
</dbReference>
<dbReference type="InterPro" id="IPR003646">
    <property type="entry name" value="SH3-like_bac-type"/>
</dbReference>
<dbReference type="Gene3D" id="3.90.1720.10">
    <property type="entry name" value="endopeptidase domain like (from Nostoc punctiforme)"/>
    <property type="match status" value="1"/>
</dbReference>
<reference evidence="5 6" key="2">
    <citation type="submission" date="2016-02" db="EMBL/GenBank/DDBJ databases">
        <authorList>
            <consortium name="Pathogen Informatics"/>
        </authorList>
    </citation>
    <scope>NUCLEOTIDE SEQUENCE [LARGE SCALE GENOMIC DNA]</scope>
    <source>
        <strain evidence="5 6">LOLA-SS005</strain>
    </source>
</reference>
<dbReference type="EMBL" id="FIFJ01000001">
    <property type="protein sequence ID" value="CYT63383.1"/>
    <property type="molecule type" value="Genomic_DNA"/>
</dbReference>
<evidence type="ECO:0000313" key="6">
    <source>
        <dbReference type="Proteomes" id="UP000075041"/>
    </source>
</evidence>
<organism evidence="4">
    <name type="scientific">Streptococcus suis</name>
    <dbReference type="NCBI Taxonomy" id="1307"/>
    <lineage>
        <taxon>Bacteria</taxon>
        <taxon>Bacillati</taxon>
        <taxon>Bacillota</taxon>
        <taxon>Bacilli</taxon>
        <taxon>Lactobacillales</taxon>
        <taxon>Streptococcaceae</taxon>
        <taxon>Streptococcus</taxon>
    </lineage>
</organism>
<dbReference type="Pfam" id="PF08460">
    <property type="entry name" value="SH3_5"/>
    <property type="match status" value="1"/>
</dbReference>
<dbReference type="SUPFAM" id="SSF54001">
    <property type="entry name" value="Cysteine proteinases"/>
    <property type="match status" value="1"/>
</dbReference>
<protein>
    <recommendedName>
        <fullName evidence="2">N-acetylmuramoyl-L-alanine amidase</fullName>
        <ecNumber evidence="2">3.5.1.28</ecNumber>
    </recommendedName>
</protein>
<dbReference type="RefSeq" id="WP_023371097.1">
    <property type="nucleotide sequence ID" value="NZ_CECR01000012.1"/>
</dbReference>
<dbReference type="EC" id="3.5.1.28" evidence="2"/>
<dbReference type="Pfam" id="PF05257">
    <property type="entry name" value="CHAP"/>
    <property type="match status" value="1"/>
</dbReference>
<dbReference type="InterPro" id="IPR007921">
    <property type="entry name" value="CHAP_dom"/>
</dbReference>
<reference evidence="4" key="1">
    <citation type="submission" date="2013-06" db="EMBL/GenBank/DDBJ databases">
        <title>Newly identified complete lytA gene of Streptococcus suis serotype 2.</title>
        <authorList>
            <person name="Ju C."/>
            <person name="Zhang W."/>
            <person name="Lu C."/>
        </authorList>
    </citation>
    <scope>NUCLEOTIDE SEQUENCE</scope>
    <source>
        <strain evidence="4">T15</strain>
    </source>
</reference>
<evidence type="ECO:0000256" key="2">
    <source>
        <dbReference type="ARBA" id="ARBA00011901"/>
    </source>
</evidence>
<accession>A0A075C014</accession>
<dbReference type="SMR" id="A0A075C014"/>
<keyword evidence="5" id="KW-0378">Hydrolase</keyword>
<proteinExistence type="predicted"/>
<name>A0A075C014_STRSU</name>
<dbReference type="EMBL" id="KF199873">
    <property type="protein sequence ID" value="AGT36743.1"/>
    <property type="molecule type" value="Genomic_DNA"/>
</dbReference>
<dbReference type="PROSITE" id="PS50911">
    <property type="entry name" value="CHAP"/>
    <property type="match status" value="1"/>
</dbReference>
<comment type="catalytic activity">
    <reaction evidence="1">
        <text>Hydrolyzes the link between N-acetylmuramoyl residues and L-amino acid residues in certain cell-wall glycopeptides.</text>
        <dbReference type="EC" id="3.5.1.28"/>
    </reaction>
</comment>
<gene>
    <name evidence="4" type="primary">lytA</name>
    <name evidence="5" type="ORF">ERS132356_00046</name>
</gene>
<sequence length="239" mass="26393">MTTVNEVVNFAKDLANRGQGVDYDGWYGNQCVDLPNWICGKFFGKPLWGNAIDLIKSAKQHGFEVHYMPTSERPRPGAIFVKNYWASDGVNYGHTGLIIGVSGNAVQTIEQNLVGNLSVGGPAQYASQQISNLVGWFYPPYSDSTAVATQASSGNLGKYKDEQGTMTVKVSLLNVRDKPSLDGKIVATYTYSEQFNYDSIYIADGYFWVSYVSRSGVRRYVAAGEESNRRNVVPYGTFK</sequence>
<dbReference type="InterPro" id="IPR038765">
    <property type="entry name" value="Papain-like_cys_pep_sf"/>
</dbReference>
<dbReference type="Proteomes" id="UP000075041">
    <property type="component" value="Unassembled WGS sequence"/>
</dbReference>
<evidence type="ECO:0000259" key="3">
    <source>
        <dbReference type="PROSITE" id="PS50911"/>
    </source>
</evidence>
<dbReference type="GO" id="GO:0008745">
    <property type="term" value="F:N-acetylmuramoyl-L-alanine amidase activity"/>
    <property type="evidence" value="ECO:0007669"/>
    <property type="project" value="UniProtKB-EC"/>
</dbReference>
<evidence type="ECO:0000313" key="4">
    <source>
        <dbReference type="EMBL" id="AGT36743.1"/>
    </source>
</evidence>
<feature type="domain" description="Peptidase C51" evidence="3">
    <location>
        <begin position="6"/>
        <end position="138"/>
    </location>
</feature>
<dbReference type="Gene3D" id="2.30.30.40">
    <property type="entry name" value="SH3 Domains"/>
    <property type="match status" value="1"/>
</dbReference>
<evidence type="ECO:0000313" key="5">
    <source>
        <dbReference type="EMBL" id="CYT63383.1"/>
    </source>
</evidence>